<gene>
    <name evidence="1" type="ORF">TSPGSL018_17842</name>
</gene>
<evidence type="ECO:0000313" key="1">
    <source>
        <dbReference type="EMBL" id="JAC64650.1"/>
    </source>
</evidence>
<reference evidence="1" key="1">
    <citation type="submission" date="2014-05" db="EMBL/GenBank/DDBJ databases">
        <title>The transcriptome of the halophilic microalga Tetraselmis sp. GSL018 isolated from the Great Salt Lake, Utah.</title>
        <authorList>
            <person name="Jinkerson R.E."/>
            <person name="D'Adamo S."/>
            <person name="Posewitz M.C."/>
        </authorList>
    </citation>
    <scope>NUCLEOTIDE SEQUENCE</scope>
    <source>
        <strain evidence="1">GSL018</strain>
    </source>
</reference>
<organism evidence="1">
    <name type="scientific">Tetraselmis sp. GSL018</name>
    <dbReference type="NCBI Taxonomy" id="582737"/>
    <lineage>
        <taxon>Eukaryota</taxon>
        <taxon>Viridiplantae</taxon>
        <taxon>Chlorophyta</taxon>
        <taxon>core chlorophytes</taxon>
        <taxon>Chlorodendrophyceae</taxon>
        <taxon>Chlorodendrales</taxon>
        <taxon>Chlorodendraceae</taxon>
        <taxon>Tetraselmis</taxon>
    </lineage>
</organism>
<protein>
    <submittedName>
        <fullName evidence="1">Uncharacterized protein</fullName>
    </submittedName>
</protein>
<sequence length="46" mass="5316">MNQHLLWDLGERALWHFISTFGSSRIAKLAYPVWPTSDRHSTAGFN</sequence>
<dbReference type="AlphaFoldDB" id="A0A061R1V3"/>
<name>A0A061R1V3_9CHLO</name>
<accession>A0A061R1V3</accession>
<dbReference type="EMBL" id="GBEZ01022169">
    <property type="protein sequence ID" value="JAC64650.1"/>
    <property type="molecule type" value="Transcribed_RNA"/>
</dbReference>
<proteinExistence type="predicted"/>